<dbReference type="OrthoDB" id="9838185at2759"/>
<evidence type="ECO:0000313" key="2">
    <source>
        <dbReference type="Proteomes" id="UP000700334"/>
    </source>
</evidence>
<sequence length="252" mass="26672">MPRHHAGGEEGGAAGLWVKSGAAAAGGGRLASGMKDVESGRGRVLLNSAAARGDGLLLLGTRAAALGGGGGSGGGGLRESRRGKQGARMSLLGKPLSYTSSQSCRRNVKYRRVQNYLYNVLERPRGWAFVYHAFVCRRPDREESPSRPLGARFGGGAEEAAPWWGERLGLESARKHASPPPQPPVTENLSVQDAFPATKVAKVYKARAGPGGATLQRKDRGQWGVWGAAARLRCDGRRADGPPGTVIRQWVK</sequence>
<dbReference type="PANTHER" id="PTHR47735:SF8">
    <property type="entry name" value="POTASSIUM VOLTAGE-GATED CHANNEL SUBFAMILY KQT MEMBER 5"/>
    <property type="match status" value="1"/>
</dbReference>
<dbReference type="EMBL" id="JAGFMF010011771">
    <property type="protein sequence ID" value="KAG8513212.1"/>
    <property type="molecule type" value="Genomic_DNA"/>
</dbReference>
<dbReference type="GO" id="GO:0005249">
    <property type="term" value="F:voltage-gated potassium channel activity"/>
    <property type="evidence" value="ECO:0007669"/>
    <property type="project" value="InterPro"/>
</dbReference>
<keyword evidence="2" id="KW-1185">Reference proteome</keyword>
<dbReference type="Proteomes" id="UP000700334">
    <property type="component" value="Unassembled WGS sequence"/>
</dbReference>
<accession>A0A8J6A6M4</accession>
<dbReference type="AlphaFoldDB" id="A0A8J6A6M4"/>
<dbReference type="GO" id="GO:0008076">
    <property type="term" value="C:voltage-gated potassium channel complex"/>
    <property type="evidence" value="ECO:0007669"/>
    <property type="project" value="TreeGrafter"/>
</dbReference>
<name>A0A8J6A6M4_GALPY</name>
<gene>
    <name evidence="1" type="ORF">J0S82_002894</name>
</gene>
<reference evidence="1" key="1">
    <citation type="journal article" date="2021" name="Evol. Appl.">
        <title>The genome of the Pyrenean desman and the effects of bottlenecks and inbreeding on the genomic landscape of an endangered species.</title>
        <authorList>
            <person name="Escoda L."/>
            <person name="Castresana J."/>
        </authorList>
    </citation>
    <scope>NUCLEOTIDE SEQUENCE</scope>
    <source>
        <strain evidence="1">IBE-C5619</strain>
    </source>
</reference>
<evidence type="ECO:0000313" key="1">
    <source>
        <dbReference type="EMBL" id="KAG8513212.1"/>
    </source>
</evidence>
<dbReference type="PANTHER" id="PTHR47735">
    <property type="entry name" value="POTASSIUM VOLTAGE-GATED CHANNEL SUBFAMILY KQT MEMBER 4"/>
    <property type="match status" value="1"/>
</dbReference>
<proteinExistence type="predicted"/>
<organism evidence="1 2">
    <name type="scientific">Galemys pyrenaicus</name>
    <name type="common">Iberian desman</name>
    <name type="synonym">Pyrenean desman</name>
    <dbReference type="NCBI Taxonomy" id="202257"/>
    <lineage>
        <taxon>Eukaryota</taxon>
        <taxon>Metazoa</taxon>
        <taxon>Chordata</taxon>
        <taxon>Craniata</taxon>
        <taxon>Vertebrata</taxon>
        <taxon>Euteleostomi</taxon>
        <taxon>Mammalia</taxon>
        <taxon>Eutheria</taxon>
        <taxon>Laurasiatheria</taxon>
        <taxon>Eulipotyphla</taxon>
        <taxon>Talpidae</taxon>
        <taxon>Galemys</taxon>
    </lineage>
</organism>
<comment type="caution">
    <text evidence="1">The sequence shown here is derived from an EMBL/GenBank/DDBJ whole genome shotgun (WGS) entry which is preliminary data.</text>
</comment>
<protein>
    <submittedName>
        <fullName evidence="1">Potassium voltage-gated channel subfamily KQT member 5</fullName>
    </submittedName>
</protein>
<dbReference type="InterPro" id="IPR003937">
    <property type="entry name" value="K_chnl_volt-dep_KCNQ"/>
</dbReference>